<dbReference type="InterPro" id="IPR036615">
    <property type="entry name" value="Mur_ligase_C_dom_sf"/>
</dbReference>
<protein>
    <recommendedName>
        <fullName evidence="8">Alanine racemase</fullName>
        <ecNumber evidence="8">5.1.1.1</ecNumber>
    </recommendedName>
</protein>
<dbReference type="SMART" id="SM01005">
    <property type="entry name" value="Ala_racemase_C"/>
    <property type="match status" value="1"/>
</dbReference>
<keyword evidence="6 8" id="KW-0663">Pyridoxal phosphate</keyword>
<dbReference type="NCBIfam" id="NF008897">
    <property type="entry name" value="PRK11930.1"/>
    <property type="match status" value="1"/>
</dbReference>
<dbReference type="SUPFAM" id="SSF50621">
    <property type="entry name" value="Alanine racemase C-terminal domain-like"/>
    <property type="match status" value="1"/>
</dbReference>
<dbReference type="GO" id="GO:0030632">
    <property type="term" value="P:D-alanine biosynthetic process"/>
    <property type="evidence" value="ECO:0007669"/>
    <property type="project" value="UniProtKB-UniRule"/>
</dbReference>
<dbReference type="Pfam" id="PF02875">
    <property type="entry name" value="Mur_ligase_C"/>
    <property type="match status" value="1"/>
</dbReference>
<dbReference type="PANTHER" id="PTHR43024:SF1">
    <property type="entry name" value="UDP-N-ACETYLMURAMOYL-TRIPEPTIDE--D-ALANYL-D-ALANINE LIGASE"/>
    <property type="match status" value="1"/>
</dbReference>
<dbReference type="Proteomes" id="UP000294498">
    <property type="component" value="Unassembled WGS sequence"/>
</dbReference>
<evidence type="ECO:0000256" key="8">
    <source>
        <dbReference type="HAMAP-Rule" id="MF_01201"/>
    </source>
</evidence>
<dbReference type="FunFam" id="3.20.20.10:FF:000002">
    <property type="entry name" value="Alanine racemase"/>
    <property type="match status" value="1"/>
</dbReference>
<comment type="function">
    <text evidence="8">Catalyzes the interconversion of L-alanine and D-alanine. May also act on other amino acids.</text>
</comment>
<dbReference type="Pfam" id="PF08245">
    <property type="entry name" value="Mur_ligase_M"/>
    <property type="match status" value="1"/>
</dbReference>
<dbReference type="EMBL" id="SODV01000001">
    <property type="protein sequence ID" value="TDW99353.1"/>
    <property type="molecule type" value="Genomic_DNA"/>
</dbReference>
<dbReference type="EC" id="5.1.1.1" evidence="8"/>
<gene>
    <name evidence="12" type="ORF">EDB95_0362</name>
</gene>
<feature type="binding site" evidence="8 10">
    <location>
        <position position="761"/>
    </location>
    <ligand>
        <name>substrate</name>
    </ligand>
</feature>
<evidence type="ECO:0000313" key="12">
    <source>
        <dbReference type="EMBL" id="TDW99353.1"/>
    </source>
</evidence>
<comment type="caution">
    <text evidence="12">The sequence shown here is derived from an EMBL/GenBank/DDBJ whole genome shotgun (WGS) entry which is preliminary data.</text>
</comment>
<dbReference type="GO" id="GO:0016881">
    <property type="term" value="F:acid-amino acid ligase activity"/>
    <property type="evidence" value="ECO:0007669"/>
    <property type="project" value="InterPro"/>
</dbReference>
<organism evidence="12 13">
    <name type="scientific">Dinghuibacter silviterrae</name>
    <dbReference type="NCBI Taxonomy" id="1539049"/>
    <lineage>
        <taxon>Bacteria</taxon>
        <taxon>Pseudomonadati</taxon>
        <taxon>Bacteroidota</taxon>
        <taxon>Chitinophagia</taxon>
        <taxon>Chitinophagales</taxon>
        <taxon>Chitinophagaceae</taxon>
        <taxon>Dinghuibacter</taxon>
    </lineage>
</organism>
<dbReference type="InterPro" id="IPR036565">
    <property type="entry name" value="Mur-like_cat_sf"/>
</dbReference>
<dbReference type="SUPFAM" id="SSF51419">
    <property type="entry name" value="PLP-binding barrel"/>
    <property type="match status" value="1"/>
</dbReference>
<dbReference type="GO" id="GO:0030170">
    <property type="term" value="F:pyridoxal phosphate binding"/>
    <property type="evidence" value="ECO:0007669"/>
    <property type="project" value="UniProtKB-UniRule"/>
</dbReference>
<dbReference type="InterPro" id="IPR009006">
    <property type="entry name" value="Ala_racemase/Decarboxylase_C"/>
</dbReference>
<dbReference type="InterPro" id="IPR013221">
    <property type="entry name" value="Mur_ligase_cen"/>
</dbReference>
<dbReference type="AlphaFoldDB" id="A0A4R8DMY2"/>
<keyword evidence="7 8" id="KW-0413">Isomerase</keyword>
<dbReference type="RefSeq" id="WP_133989976.1">
    <property type="nucleotide sequence ID" value="NZ_SODV01000001.1"/>
</dbReference>
<dbReference type="Pfam" id="PF00842">
    <property type="entry name" value="Ala_racemase_C"/>
    <property type="match status" value="1"/>
</dbReference>
<dbReference type="PRINTS" id="PR00992">
    <property type="entry name" value="ALARACEMASE"/>
</dbReference>
<comment type="catalytic activity">
    <reaction evidence="1 8">
        <text>L-alanine = D-alanine</text>
        <dbReference type="Rhea" id="RHEA:20249"/>
        <dbReference type="ChEBI" id="CHEBI:57416"/>
        <dbReference type="ChEBI" id="CHEBI:57972"/>
        <dbReference type="EC" id="5.1.1.1"/>
    </reaction>
</comment>
<keyword evidence="5" id="KW-0067">ATP-binding</keyword>
<dbReference type="InterPro" id="IPR029066">
    <property type="entry name" value="PLP-binding_barrel"/>
</dbReference>
<dbReference type="InterPro" id="IPR011079">
    <property type="entry name" value="Ala_racemase_C"/>
</dbReference>
<dbReference type="SUPFAM" id="SSF63418">
    <property type="entry name" value="MurE/MurF N-terminal domain"/>
    <property type="match status" value="1"/>
</dbReference>
<reference evidence="12 13" key="1">
    <citation type="submission" date="2019-03" db="EMBL/GenBank/DDBJ databases">
        <title>Genomic Encyclopedia of Type Strains, Phase IV (KMG-IV): sequencing the most valuable type-strain genomes for metagenomic binning, comparative biology and taxonomic classification.</title>
        <authorList>
            <person name="Goeker M."/>
        </authorList>
    </citation>
    <scope>NUCLEOTIDE SEQUENCE [LARGE SCALE GENOMIC DNA]</scope>
    <source>
        <strain evidence="12 13">DSM 100059</strain>
    </source>
</reference>
<evidence type="ECO:0000256" key="1">
    <source>
        <dbReference type="ARBA" id="ARBA00000316"/>
    </source>
</evidence>
<dbReference type="CDD" id="cd00430">
    <property type="entry name" value="PLPDE_III_AR"/>
    <property type="match status" value="1"/>
</dbReference>
<dbReference type="NCBIfam" id="TIGR00492">
    <property type="entry name" value="alr"/>
    <property type="match status" value="1"/>
</dbReference>
<accession>A0A4R8DMY2</accession>
<feature type="active site" description="Proton acceptor; specific for D-alanine" evidence="8">
    <location>
        <position position="488"/>
    </location>
</feature>
<dbReference type="InterPro" id="IPR001608">
    <property type="entry name" value="Ala_racemase_N"/>
</dbReference>
<evidence type="ECO:0000259" key="11">
    <source>
        <dbReference type="SMART" id="SM01005"/>
    </source>
</evidence>
<dbReference type="InterPro" id="IPR004101">
    <property type="entry name" value="Mur_ligase_C"/>
</dbReference>
<dbReference type="GO" id="GO:0005524">
    <property type="term" value="F:ATP binding"/>
    <property type="evidence" value="ECO:0007669"/>
    <property type="project" value="UniProtKB-KW"/>
</dbReference>
<dbReference type="Gene3D" id="3.20.20.10">
    <property type="entry name" value="Alanine racemase"/>
    <property type="match status" value="1"/>
</dbReference>
<dbReference type="Gene3D" id="2.40.37.10">
    <property type="entry name" value="Lyase, Ornithine Decarboxylase, Chain A, domain 1"/>
    <property type="match status" value="1"/>
</dbReference>
<dbReference type="InterPro" id="IPR051046">
    <property type="entry name" value="MurCDEF_CellWall_CoF430Synth"/>
</dbReference>
<evidence type="ECO:0000256" key="4">
    <source>
        <dbReference type="ARBA" id="ARBA00022741"/>
    </source>
</evidence>
<dbReference type="SUPFAM" id="SSF53623">
    <property type="entry name" value="MurD-like peptide ligases, catalytic domain"/>
    <property type="match status" value="1"/>
</dbReference>
<dbReference type="SUPFAM" id="SSF53244">
    <property type="entry name" value="MurD-like peptide ligases, peptide-binding domain"/>
    <property type="match status" value="1"/>
</dbReference>
<evidence type="ECO:0000256" key="3">
    <source>
        <dbReference type="ARBA" id="ARBA00022598"/>
    </source>
</evidence>
<dbReference type="HAMAP" id="MF_01201">
    <property type="entry name" value="Ala_racemase"/>
    <property type="match status" value="1"/>
</dbReference>
<dbReference type="Pfam" id="PF01168">
    <property type="entry name" value="Ala_racemase_N"/>
    <property type="match status" value="1"/>
</dbReference>
<evidence type="ECO:0000256" key="9">
    <source>
        <dbReference type="PIRSR" id="PIRSR600821-50"/>
    </source>
</evidence>
<feature type="domain" description="Alanine racemase C-terminal" evidence="11">
    <location>
        <begin position="691"/>
        <end position="816"/>
    </location>
</feature>
<dbReference type="GO" id="GO:0008784">
    <property type="term" value="F:alanine racemase activity"/>
    <property type="evidence" value="ECO:0007669"/>
    <property type="project" value="UniProtKB-UniRule"/>
</dbReference>
<name>A0A4R8DMY2_9BACT</name>
<proteinExistence type="inferred from homology"/>
<dbReference type="PANTHER" id="PTHR43024">
    <property type="entry name" value="UDP-N-ACETYLMURAMOYL-TRIPEPTIDE--D-ALANYL-D-ALANINE LIGASE"/>
    <property type="match status" value="1"/>
</dbReference>
<keyword evidence="13" id="KW-1185">Reference proteome</keyword>
<feature type="active site" description="Proton acceptor; specific for L-alanine" evidence="8">
    <location>
        <position position="712"/>
    </location>
</feature>
<dbReference type="Gene3D" id="3.40.1190.10">
    <property type="entry name" value="Mur-like, catalytic domain"/>
    <property type="match status" value="1"/>
</dbReference>
<dbReference type="Gene3D" id="3.40.1390.10">
    <property type="entry name" value="MurE/MurF, N-terminal domain"/>
    <property type="match status" value="1"/>
</dbReference>
<evidence type="ECO:0000256" key="6">
    <source>
        <dbReference type="ARBA" id="ARBA00022898"/>
    </source>
</evidence>
<comment type="cofactor">
    <cofactor evidence="2 8 9">
        <name>pyridoxal 5'-phosphate</name>
        <dbReference type="ChEBI" id="CHEBI:597326"/>
    </cofactor>
</comment>
<evidence type="ECO:0000256" key="2">
    <source>
        <dbReference type="ARBA" id="ARBA00001933"/>
    </source>
</evidence>
<dbReference type="OrthoDB" id="9801978at2"/>
<evidence type="ECO:0000256" key="10">
    <source>
        <dbReference type="PIRSR" id="PIRSR600821-52"/>
    </source>
</evidence>
<dbReference type="InterPro" id="IPR000821">
    <property type="entry name" value="Ala_racemase"/>
</dbReference>
<dbReference type="Gene3D" id="3.90.190.20">
    <property type="entry name" value="Mur ligase, C-terminal domain"/>
    <property type="match status" value="1"/>
</dbReference>
<comment type="pathway">
    <text evidence="8">Amino-acid biosynthesis; D-alanine biosynthesis; D-alanine from L-alanine: step 1/1.</text>
</comment>
<evidence type="ECO:0000313" key="13">
    <source>
        <dbReference type="Proteomes" id="UP000294498"/>
    </source>
</evidence>
<dbReference type="InterPro" id="IPR035911">
    <property type="entry name" value="MurE/MurF_N"/>
</dbReference>
<dbReference type="UniPathway" id="UPA00042">
    <property type="reaction ID" value="UER00497"/>
</dbReference>
<evidence type="ECO:0000256" key="5">
    <source>
        <dbReference type="ARBA" id="ARBA00022840"/>
    </source>
</evidence>
<keyword evidence="3 12" id="KW-0436">Ligase</keyword>
<keyword evidence="4" id="KW-0547">Nucleotide-binding</keyword>
<evidence type="ECO:0000256" key="7">
    <source>
        <dbReference type="ARBA" id="ARBA00023235"/>
    </source>
</evidence>
<feature type="binding site" evidence="8 10">
    <location>
        <position position="586"/>
    </location>
    <ligand>
        <name>substrate</name>
    </ligand>
</feature>
<comment type="similarity">
    <text evidence="8">Belongs to the alanine racemase family.</text>
</comment>
<sequence length="818" mass="92241">MTQAYTLERIAPIVGGVLLAAGPHTPILYLLQDSRRVIHPDTSLFFALCTARRDGHDFIRDAYKAGVRQFVVGRPVPLETIPGAGVLLVEDPLKALGDLAAWHRSRFQLPVIGITGSNGKTIVKEWLYQLLQDTYTIVRSPRSYNSQIGVPLSVWQIRPEDTLGIFEAGISQPGEMKRLEQIIRPTYGILTNIGAAHDEGFDSRRSKLREKLRLFAETRWLIYHQDDPMIQEEVSTQTHLRLFSWSRKDPNATLYIRHVEARAGKTTFNAVYKGGEVETTIPFTDEASIENALHCWSLLLLLDVPRDMTQLQPVAMRLELKQAIHHCTLINDSYSADLDSLYIALDFLTQQHQHPRKTVILSDLLETGLPERTVFEAVAGALRQRQVDRLIGVGPGIERARHLFDEVPKRLFYDSTDAFIKDYPALTFRDESILLKGARSFAFERISRLLELQAHQTILEIDLEAMAHNLQAHRNRLHPGTRIMAMVKAFSYGSGSYEIANLLQFQKVDYLAVAYADEGVHLRNSGVTLPIMVMNPETSAFETLVQHHLEPELFSFTILKTFRDYLEEEGIQRYPIHIKLDTGMHRLGFNPSETEALARLLEKDAALEVKSVFSHLAASEDPAEDDFTRLQAARFLEGCRTLQAALPYPFLKHLDNTAGILRHPDFQFDMVRLGIGLYGVDGTGTLPLQEVSTLRTNIAQIRRLEPGETVGYNRRGRIEQPSLVATVRIGYADGYPRRLGNGKGWMLVRGRLAPTIGSIAMDMAMLDITDIEGVEEGDDVVVFGNGLSVSEVARWADTIPYEILTGVSQRVRRVYFEQ</sequence>
<feature type="modified residue" description="N6-(pyridoxal phosphate)lysine" evidence="8 9">
    <location>
        <position position="488"/>
    </location>
</feature>